<feature type="compositionally biased region" description="Basic and acidic residues" evidence="1">
    <location>
        <begin position="18"/>
        <end position="31"/>
    </location>
</feature>
<evidence type="ECO:0000256" key="1">
    <source>
        <dbReference type="SAM" id="MobiDB-lite"/>
    </source>
</evidence>
<protein>
    <submittedName>
        <fullName evidence="2">Uncharacterized protein</fullName>
    </submittedName>
</protein>
<feature type="compositionally biased region" description="Low complexity" evidence="1">
    <location>
        <begin position="184"/>
        <end position="200"/>
    </location>
</feature>
<feature type="region of interest" description="Disordered" evidence="1">
    <location>
        <begin position="171"/>
        <end position="205"/>
    </location>
</feature>
<dbReference type="EMBL" id="CP017819">
    <property type="protein sequence ID" value="APA10237.1"/>
    <property type="molecule type" value="Genomic_DNA"/>
</dbReference>
<dbReference type="SMR" id="A0A1D9Q5M3"/>
<gene>
    <name evidence="2" type="ORF">sscle_06g050070</name>
</gene>
<evidence type="ECO:0000313" key="2">
    <source>
        <dbReference type="EMBL" id="APA10237.1"/>
    </source>
</evidence>
<dbReference type="OrthoDB" id="2156052at2759"/>
<reference evidence="3" key="1">
    <citation type="journal article" date="2017" name="Genome Biol. Evol.">
        <title>The complete genome sequence of the phytopathogenic fungus Sclerotinia sclerotiorum reveals insights into the genome architecture of broad host range pathogens.</title>
        <authorList>
            <person name="Derbyshire M."/>
            <person name="Denton-Giles M."/>
            <person name="Hegedus D."/>
            <person name="Seifbarghy S."/>
            <person name="Rollins J."/>
            <person name="van Kan J."/>
            <person name="Seidl M.F."/>
            <person name="Faino L."/>
            <person name="Mbengue M."/>
            <person name="Navaud O."/>
            <person name="Raffaele S."/>
            <person name="Hammond-Kosack K."/>
            <person name="Heard S."/>
            <person name="Oliver R."/>
        </authorList>
    </citation>
    <scope>NUCLEOTIDE SEQUENCE [LARGE SCALE GENOMIC DNA]</scope>
    <source>
        <strain evidence="3">ATCC 18683 / 1980 / Ss-1</strain>
    </source>
</reference>
<dbReference type="Proteomes" id="UP000177798">
    <property type="component" value="Chromosome 6"/>
</dbReference>
<dbReference type="KEGG" id="ssl:SS1G_07323"/>
<feature type="compositionally biased region" description="Polar residues" evidence="1">
    <location>
        <begin position="479"/>
        <end position="490"/>
    </location>
</feature>
<name>A0A1D9Q5M3_SCLS1</name>
<dbReference type="AlphaFoldDB" id="A0A1D9Q5M3"/>
<feature type="region of interest" description="Disordered" evidence="1">
    <location>
        <begin position="1"/>
        <end position="31"/>
    </location>
</feature>
<dbReference type="OMA" id="AVEMHAN"/>
<feature type="compositionally biased region" description="Polar residues" evidence="1">
    <location>
        <begin position="459"/>
        <end position="469"/>
    </location>
</feature>
<dbReference type="VEuPathDB" id="FungiDB:sscle_06g050070"/>
<organism evidence="2 3">
    <name type="scientific">Sclerotinia sclerotiorum (strain ATCC 18683 / 1980 / Ss-1)</name>
    <name type="common">White mold</name>
    <name type="synonym">Whetzelinia sclerotiorum</name>
    <dbReference type="NCBI Taxonomy" id="665079"/>
    <lineage>
        <taxon>Eukaryota</taxon>
        <taxon>Fungi</taxon>
        <taxon>Dikarya</taxon>
        <taxon>Ascomycota</taxon>
        <taxon>Pezizomycotina</taxon>
        <taxon>Leotiomycetes</taxon>
        <taxon>Helotiales</taxon>
        <taxon>Sclerotiniaceae</taxon>
        <taxon>Sclerotinia</taxon>
    </lineage>
</organism>
<evidence type="ECO:0000313" key="3">
    <source>
        <dbReference type="Proteomes" id="UP000177798"/>
    </source>
</evidence>
<dbReference type="RefSeq" id="XP_001591877.1">
    <property type="nucleotide sequence ID" value="XM_001591827.1"/>
</dbReference>
<feature type="region of interest" description="Disordered" evidence="1">
    <location>
        <begin position="420"/>
        <end position="490"/>
    </location>
</feature>
<proteinExistence type="predicted"/>
<sequence length="490" mass="56248">MPTVEELQEQLRLANARAEQEKNRADEKDRSQRRTTLAEYLELCHTHFFQPISVQTDKAFATQWVNLKGKLFPNHLRPWDDFLLIQQNTQQRLKLAYKDSDERIFESSHFIEVLGQKMTSQKFSSEAGIVLLHTETIEYPVTAIIQHLQSIDSIQNEFNVRSGVLFDSNPNGLSDRGEEVSQRIQSSQSSTPHHSIPPTSGLRRDQTCVYTRENDDGTLRKLAFVVEYKAPHKLSLSSLHFSLREMDIKSVMSNPSVPTAKIKDENDQEIDNLEHFKYHADRLVASVIAQKFSYMIQSRVQYGYITTSKAFIFLHIQLDDPGTVYYHLIEPKIDVAVEMHANQEFVDRTAINQVLAFSLLAMESEPTSQIWCENAMSILNTWDVNYEAVLRTIPENVRKNPPPSSYRTKAYFPVDQFKMVPGNKKRSRSTRREPSTSCNETNTGPSYATVLEPPVTPSCRRTQPTNNEHPPQDRGNRFKNANVSQNDARN</sequence>
<accession>A0A1D9Q5M3</accession>